<sequence>MDIQLFIVIIIGIIVGVILIRAIYRFFFTERDHSICGGCTGCDIHKE</sequence>
<reference evidence="3" key="1">
    <citation type="submission" date="2016-08" db="EMBL/GenBank/DDBJ databases">
        <authorList>
            <person name="Wibberg D."/>
        </authorList>
    </citation>
    <scope>NUCLEOTIDE SEQUENCE [LARGE SCALE GENOMIC DNA]</scope>
</reference>
<feature type="transmembrane region" description="Helical" evidence="1">
    <location>
        <begin position="6"/>
        <end position="24"/>
    </location>
</feature>
<accession>A0A1R3T0L9</accession>
<evidence type="ECO:0000313" key="2">
    <source>
        <dbReference type="EMBL" id="SCD21966.1"/>
    </source>
</evidence>
<keyword evidence="3" id="KW-1185">Reference proteome</keyword>
<keyword evidence="1" id="KW-0812">Transmembrane</keyword>
<keyword evidence="1" id="KW-0472">Membrane</keyword>
<gene>
    <name evidence="2" type="ORF">PSM36_3177</name>
</gene>
<dbReference type="AlphaFoldDB" id="A0A1R3T0L9"/>
<name>A0A1R3T0L9_9BACT</name>
<keyword evidence="1" id="KW-1133">Transmembrane helix</keyword>
<dbReference type="STRING" id="1642647.PSM36_3177"/>
<dbReference type="KEGG" id="psac:PSM36_3177"/>
<evidence type="ECO:0000256" key="1">
    <source>
        <dbReference type="SAM" id="Phobius"/>
    </source>
</evidence>
<protein>
    <submittedName>
        <fullName evidence="2">Putative membrane protein</fullName>
    </submittedName>
</protein>
<dbReference type="Proteomes" id="UP000187464">
    <property type="component" value="Chromosome I"/>
</dbReference>
<proteinExistence type="predicted"/>
<evidence type="ECO:0000313" key="3">
    <source>
        <dbReference type="Proteomes" id="UP000187464"/>
    </source>
</evidence>
<organism evidence="2 3">
    <name type="scientific">Proteiniphilum saccharofermentans</name>
    <dbReference type="NCBI Taxonomy" id="1642647"/>
    <lineage>
        <taxon>Bacteria</taxon>
        <taxon>Pseudomonadati</taxon>
        <taxon>Bacteroidota</taxon>
        <taxon>Bacteroidia</taxon>
        <taxon>Bacteroidales</taxon>
        <taxon>Dysgonomonadaceae</taxon>
        <taxon>Proteiniphilum</taxon>
    </lineage>
</organism>
<dbReference type="EMBL" id="LT605205">
    <property type="protein sequence ID" value="SCD21966.1"/>
    <property type="molecule type" value="Genomic_DNA"/>
</dbReference>